<keyword evidence="3" id="KW-0645">Protease</keyword>
<name>A0A511QL47_9VIBR</name>
<evidence type="ECO:0000259" key="2">
    <source>
        <dbReference type="Pfam" id="PF02517"/>
    </source>
</evidence>
<dbReference type="GO" id="GO:0004175">
    <property type="term" value="F:endopeptidase activity"/>
    <property type="evidence" value="ECO:0007669"/>
    <property type="project" value="UniProtKB-ARBA"/>
</dbReference>
<feature type="domain" description="CAAX prenyl protease 2/Lysostaphin resistance protein A-like" evidence="2">
    <location>
        <begin position="173"/>
        <end position="264"/>
    </location>
</feature>
<evidence type="ECO:0000256" key="1">
    <source>
        <dbReference type="SAM" id="Phobius"/>
    </source>
</evidence>
<feature type="transmembrane region" description="Helical" evidence="1">
    <location>
        <begin position="43"/>
        <end position="60"/>
    </location>
</feature>
<keyword evidence="3" id="KW-0378">Hydrolase</keyword>
<gene>
    <name evidence="3" type="ORF">VSU01S_02780</name>
</gene>
<feature type="transmembrane region" description="Helical" evidence="1">
    <location>
        <begin position="255"/>
        <end position="275"/>
    </location>
</feature>
<keyword evidence="4" id="KW-1185">Reference proteome</keyword>
<reference evidence="3 4" key="1">
    <citation type="submission" date="2019-07" db="EMBL/GenBank/DDBJ databases">
        <title>Whole genome shotgun sequence of Vibrio superstes NBRC 103154.</title>
        <authorList>
            <person name="Hosoyama A."/>
            <person name="Uohara A."/>
            <person name="Ohji S."/>
            <person name="Ichikawa N."/>
        </authorList>
    </citation>
    <scope>NUCLEOTIDE SEQUENCE [LARGE SCALE GENOMIC DNA]</scope>
    <source>
        <strain evidence="3 4">NBRC 103154</strain>
    </source>
</reference>
<comment type="caution">
    <text evidence="3">The sequence shown here is derived from an EMBL/GenBank/DDBJ whole genome shotgun (WGS) entry which is preliminary data.</text>
</comment>
<dbReference type="EMBL" id="BJXK01000001">
    <property type="protein sequence ID" value="GEM78033.1"/>
    <property type="molecule type" value="Genomic_DNA"/>
</dbReference>
<proteinExistence type="predicted"/>
<feature type="transmembrane region" description="Helical" evidence="1">
    <location>
        <begin position="206"/>
        <end position="224"/>
    </location>
</feature>
<sequence>MTFDASIWIWLPLAVAITLALIGKKRAAFTTLAVALFGAWFEARLSIIGLFVTVLGFAIASQVLRNKGFKKYLALAVTITWSLSMALHWLPGFSNLLVLDKVQTGPASIPFTMYLNLDKPLILFALLLAFPGLLGKAKSVEWGVLVKPLLVLASLLPIAVLSGGLEYELSLPSWWWLFLLNNLLLTCVAEEAIFRGFIQQEISKQLGWKIGLIIASILFGIAHLAGGWQLIVFAAIAGACYGMAFYLTGRLWVAVLVHFVFNFMHLIFFTYPIAIS</sequence>
<dbReference type="Pfam" id="PF02517">
    <property type="entry name" value="Rce1-like"/>
    <property type="match status" value="1"/>
</dbReference>
<feature type="transmembrane region" description="Helical" evidence="1">
    <location>
        <begin position="7"/>
        <end position="23"/>
    </location>
</feature>
<evidence type="ECO:0000313" key="3">
    <source>
        <dbReference type="EMBL" id="GEM78033.1"/>
    </source>
</evidence>
<accession>A0A511QL47</accession>
<dbReference type="AlphaFoldDB" id="A0A511QL47"/>
<organism evidence="3 4">
    <name type="scientific">Vibrio superstes NBRC 103154</name>
    <dbReference type="NCBI Taxonomy" id="1219062"/>
    <lineage>
        <taxon>Bacteria</taxon>
        <taxon>Pseudomonadati</taxon>
        <taxon>Pseudomonadota</taxon>
        <taxon>Gammaproteobacteria</taxon>
        <taxon>Vibrionales</taxon>
        <taxon>Vibrionaceae</taxon>
        <taxon>Vibrio</taxon>
    </lineage>
</organism>
<dbReference type="Proteomes" id="UP000321113">
    <property type="component" value="Unassembled WGS sequence"/>
</dbReference>
<feature type="transmembrane region" description="Helical" evidence="1">
    <location>
        <begin position="174"/>
        <end position="194"/>
    </location>
</feature>
<dbReference type="InterPro" id="IPR003675">
    <property type="entry name" value="Rce1/LyrA-like_dom"/>
</dbReference>
<dbReference type="OrthoDB" id="5322702at2"/>
<dbReference type="PANTHER" id="PTHR36435">
    <property type="entry name" value="SLR1288 PROTEIN"/>
    <property type="match status" value="1"/>
</dbReference>
<feature type="transmembrane region" description="Helical" evidence="1">
    <location>
        <begin position="142"/>
        <end position="162"/>
    </location>
</feature>
<feature type="transmembrane region" description="Helical" evidence="1">
    <location>
        <begin position="111"/>
        <end position="130"/>
    </location>
</feature>
<dbReference type="PANTHER" id="PTHR36435:SF1">
    <property type="entry name" value="CAAX AMINO TERMINAL PROTEASE FAMILY PROTEIN"/>
    <property type="match status" value="1"/>
</dbReference>
<dbReference type="InterPro" id="IPR052710">
    <property type="entry name" value="CAAX_protease"/>
</dbReference>
<keyword evidence="1" id="KW-1133">Transmembrane helix</keyword>
<keyword evidence="1" id="KW-0472">Membrane</keyword>
<dbReference type="RefSeq" id="WP_119008794.1">
    <property type="nucleotide sequence ID" value="NZ_BJXK01000001.1"/>
</dbReference>
<feature type="transmembrane region" description="Helical" evidence="1">
    <location>
        <begin position="72"/>
        <end position="91"/>
    </location>
</feature>
<keyword evidence="1" id="KW-0812">Transmembrane</keyword>
<dbReference type="GO" id="GO:0080120">
    <property type="term" value="P:CAAX-box protein maturation"/>
    <property type="evidence" value="ECO:0007669"/>
    <property type="project" value="UniProtKB-ARBA"/>
</dbReference>
<protein>
    <submittedName>
        <fullName evidence="3">CAAX amino protease</fullName>
    </submittedName>
</protein>
<dbReference type="GO" id="GO:0006508">
    <property type="term" value="P:proteolysis"/>
    <property type="evidence" value="ECO:0007669"/>
    <property type="project" value="UniProtKB-KW"/>
</dbReference>
<evidence type="ECO:0000313" key="4">
    <source>
        <dbReference type="Proteomes" id="UP000321113"/>
    </source>
</evidence>